<dbReference type="AlphaFoldDB" id="A0A6N1VE47"/>
<name>A0A6N1VE47_9HYPH</name>
<keyword evidence="3" id="KW-1185">Reference proteome</keyword>
<dbReference type="Pfam" id="PF07238">
    <property type="entry name" value="PilZ"/>
    <property type="match status" value="1"/>
</dbReference>
<dbReference type="SUPFAM" id="SSF141371">
    <property type="entry name" value="PilZ domain-like"/>
    <property type="match status" value="1"/>
</dbReference>
<protein>
    <submittedName>
        <fullName evidence="2">PilZ domain-containing protein</fullName>
    </submittedName>
</protein>
<dbReference type="Proteomes" id="UP000509367">
    <property type="component" value="Chromosome"/>
</dbReference>
<dbReference type="InterPro" id="IPR009875">
    <property type="entry name" value="PilZ_domain"/>
</dbReference>
<evidence type="ECO:0000313" key="3">
    <source>
        <dbReference type="Proteomes" id="UP000509367"/>
    </source>
</evidence>
<evidence type="ECO:0000259" key="1">
    <source>
        <dbReference type="Pfam" id="PF07238"/>
    </source>
</evidence>
<dbReference type="EMBL" id="CP054836">
    <property type="protein sequence ID" value="QKV18803.1"/>
    <property type="molecule type" value="Genomic_DNA"/>
</dbReference>
<sequence length="97" mass="11249">MDQRSATRHDARMFIKIRNGTYDQGAMVVDISRTGMGVEMHDTRNMRIGDRVEVHSEKLGFLNGQIRWVRGNRLGILFDMNSNNAAKIAGFFKYYHR</sequence>
<dbReference type="GO" id="GO:0035438">
    <property type="term" value="F:cyclic-di-GMP binding"/>
    <property type="evidence" value="ECO:0007669"/>
    <property type="project" value="InterPro"/>
</dbReference>
<gene>
    <name evidence="2" type="ORF">HTY61_10250</name>
</gene>
<dbReference type="KEGG" id="orm:HTY61_10250"/>
<feature type="domain" description="PilZ" evidence="1">
    <location>
        <begin position="3"/>
        <end position="85"/>
    </location>
</feature>
<dbReference type="Gene3D" id="2.40.10.220">
    <property type="entry name" value="predicted glycosyltransferase like domains"/>
    <property type="match status" value="1"/>
</dbReference>
<evidence type="ECO:0000313" key="2">
    <source>
        <dbReference type="EMBL" id="QKV18803.1"/>
    </source>
</evidence>
<reference evidence="2 3" key="1">
    <citation type="submission" date="2020-06" db="EMBL/GenBank/DDBJ databases">
        <title>Oricola thermophila sp. nov. isolated from a tidal sediments.</title>
        <authorList>
            <person name="Kwon K.K."/>
            <person name="Yang S.-H."/>
            <person name="Park M.-J."/>
        </authorList>
    </citation>
    <scope>NUCLEOTIDE SEQUENCE [LARGE SCALE GENOMIC DNA]</scope>
    <source>
        <strain evidence="2 3">MEBiC13590</strain>
    </source>
</reference>
<accession>A0A6N1VE47</accession>
<organism evidence="2 3">
    <name type="scientific">Oricola thermophila</name>
    <dbReference type="NCBI Taxonomy" id="2742145"/>
    <lineage>
        <taxon>Bacteria</taxon>
        <taxon>Pseudomonadati</taxon>
        <taxon>Pseudomonadota</taxon>
        <taxon>Alphaproteobacteria</taxon>
        <taxon>Hyphomicrobiales</taxon>
        <taxon>Ahrensiaceae</taxon>
        <taxon>Oricola</taxon>
    </lineage>
</organism>
<proteinExistence type="predicted"/>